<dbReference type="Pfam" id="PF02031">
    <property type="entry name" value="Peptidase_M7"/>
    <property type="match status" value="1"/>
</dbReference>
<comment type="catalytic activity">
    <reaction evidence="1">
        <text>Hydrolyzes proteins with a preference for Tyr or Phe in the P1' position. Has no action on amino-acid p-nitroanilides.</text>
        <dbReference type="EC" id="3.4.24.77"/>
    </reaction>
</comment>
<keyword evidence="7" id="KW-0964">Secreted</keyword>
<keyword evidence="8" id="KW-0645">Protease</keyword>
<evidence type="ECO:0000256" key="2">
    <source>
        <dbReference type="ARBA" id="ARBA00001947"/>
    </source>
</evidence>
<dbReference type="EMBL" id="JBIBDZ010000010">
    <property type="protein sequence ID" value="MFF5922290.1"/>
    <property type="molecule type" value="Genomic_DNA"/>
</dbReference>
<evidence type="ECO:0000256" key="10">
    <source>
        <dbReference type="ARBA" id="ARBA00022801"/>
    </source>
</evidence>
<dbReference type="InterPro" id="IPR000013">
    <property type="entry name" value="Peptidase_M7"/>
</dbReference>
<evidence type="ECO:0000313" key="17">
    <source>
        <dbReference type="Proteomes" id="UP001602370"/>
    </source>
</evidence>
<evidence type="ECO:0000256" key="4">
    <source>
        <dbReference type="ARBA" id="ARBA00006571"/>
    </source>
</evidence>
<evidence type="ECO:0000256" key="1">
    <source>
        <dbReference type="ARBA" id="ARBA00000612"/>
    </source>
</evidence>
<reference evidence="16 17" key="1">
    <citation type="submission" date="2024-10" db="EMBL/GenBank/DDBJ databases">
        <title>The Natural Products Discovery Center: Release of the First 8490 Sequenced Strains for Exploring Actinobacteria Biosynthetic Diversity.</title>
        <authorList>
            <person name="Kalkreuter E."/>
            <person name="Kautsar S.A."/>
            <person name="Yang D."/>
            <person name="Bader C.D."/>
            <person name="Teijaro C.N."/>
            <person name="Fluegel L."/>
            <person name="Davis C.M."/>
            <person name="Simpson J.R."/>
            <person name="Lauterbach L."/>
            <person name="Steele A.D."/>
            <person name="Gui C."/>
            <person name="Meng S."/>
            <person name="Li G."/>
            <person name="Viehrig K."/>
            <person name="Ye F."/>
            <person name="Su P."/>
            <person name="Kiefer A.F."/>
            <person name="Nichols A."/>
            <person name="Cepeda A.J."/>
            <person name="Yan W."/>
            <person name="Fan B."/>
            <person name="Jiang Y."/>
            <person name="Adhikari A."/>
            <person name="Zheng C.-J."/>
            <person name="Schuster L."/>
            <person name="Cowan T.M."/>
            <person name="Smanski M.J."/>
            <person name="Chevrette M.G."/>
            <person name="De Carvalho L.P.S."/>
            <person name="Shen B."/>
        </authorList>
    </citation>
    <scope>NUCLEOTIDE SEQUENCE [LARGE SCALE GENOMIC DNA]</scope>
    <source>
        <strain evidence="16 17">NPDC012605</strain>
    </source>
</reference>
<name>A0ABW6XXR0_9ACTN</name>
<protein>
    <recommendedName>
        <fullName evidence="6">Extracellular small neutral protease</fullName>
        <ecNumber evidence="5">3.4.24.77</ecNumber>
    </recommendedName>
    <alternativeName>
        <fullName evidence="14">Snapalysin</fullName>
    </alternativeName>
</protein>
<keyword evidence="17" id="KW-1185">Reference proteome</keyword>
<evidence type="ECO:0000256" key="12">
    <source>
        <dbReference type="ARBA" id="ARBA00023049"/>
    </source>
</evidence>
<dbReference type="EC" id="3.4.24.77" evidence="5"/>
<dbReference type="Gene3D" id="3.40.390.10">
    <property type="entry name" value="Collagenase (Catalytic Domain)"/>
    <property type="match status" value="1"/>
</dbReference>
<dbReference type="RefSeq" id="WP_030325442.1">
    <property type="nucleotide sequence ID" value="NZ_JBIBDZ010000010.1"/>
</dbReference>
<sequence length="198" mass="19934">MSLYTWLKTATVGVAVVLATASATTANAAPIPTEERPAAASASAAVVTLRYDDSRAGGWEAAIAAGVASWNANVDNVKLVEAAPGTRAEIVIVATTGWPQATLGPVRPGRQVRVELGSQAVAQGYDKTRIAAHELGHSLGLPDTKPGPCSQLMSGSSAGTACVNATPNATEQARVESAYAGGAASLIATDGRTLVDAP</sequence>
<evidence type="ECO:0000256" key="11">
    <source>
        <dbReference type="ARBA" id="ARBA00022833"/>
    </source>
</evidence>
<evidence type="ECO:0000256" key="9">
    <source>
        <dbReference type="ARBA" id="ARBA00022723"/>
    </source>
</evidence>
<dbReference type="GO" id="GO:0008237">
    <property type="term" value="F:metallopeptidase activity"/>
    <property type="evidence" value="ECO:0007669"/>
    <property type="project" value="UniProtKB-KW"/>
</dbReference>
<evidence type="ECO:0000256" key="14">
    <source>
        <dbReference type="ARBA" id="ARBA00029927"/>
    </source>
</evidence>
<comment type="caution">
    <text evidence="16">The sequence shown here is derived from an EMBL/GenBank/DDBJ whole genome shotgun (WGS) entry which is preliminary data.</text>
</comment>
<evidence type="ECO:0000256" key="15">
    <source>
        <dbReference type="SAM" id="SignalP"/>
    </source>
</evidence>
<evidence type="ECO:0000313" key="16">
    <source>
        <dbReference type="EMBL" id="MFF5922290.1"/>
    </source>
</evidence>
<accession>A0ABW6XXR0</accession>
<evidence type="ECO:0000256" key="8">
    <source>
        <dbReference type="ARBA" id="ARBA00022670"/>
    </source>
</evidence>
<comment type="subcellular location">
    <subcellularLocation>
        <location evidence="3">Secreted</location>
    </subcellularLocation>
</comment>
<dbReference type="SUPFAM" id="SSF55486">
    <property type="entry name" value="Metalloproteases ('zincins'), catalytic domain"/>
    <property type="match status" value="1"/>
</dbReference>
<organism evidence="16 17">
    <name type="scientific">Streptomyces flavochromogenes</name>
    <dbReference type="NCBI Taxonomy" id="68199"/>
    <lineage>
        <taxon>Bacteria</taxon>
        <taxon>Bacillati</taxon>
        <taxon>Actinomycetota</taxon>
        <taxon>Actinomycetes</taxon>
        <taxon>Kitasatosporales</taxon>
        <taxon>Streptomycetaceae</taxon>
        <taxon>Streptomyces</taxon>
    </lineage>
</organism>
<evidence type="ECO:0000256" key="5">
    <source>
        <dbReference type="ARBA" id="ARBA00012325"/>
    </source>
</evidence>
<dbReference type="PRINTS" id="PR00787">
    <property type="entry name" value="NEUTRALPTASE"/>
</dbReference>
<dbReference type="Proteomes" id="UP001602370">
    <property type="component" value="Unassembled WGS sequence"/>
</dbReference>
<evidence type="ECO:0000256" key="3">
    <source>
        <dbReference type="ARBA" id="ARBA00004613"/>
    </source>
</evidence>
<feature type="chain" id="PRO_5047188374" description="Extracellular small neutral protease" evidence="15">
    <location>
        <begin position="29"/>
        <end position="198"/>
    </location>
</feature>
<comment type="similarity">
    <text evidence="4">Belongs to the peptidase M7 family.</text>
</comment>
<evidence type="ECO:0000256" key="13">
    <source>
        <dbReference type="ARBA" id="ARBA00023157"/>
    </source>
</evidence>
<keyword evidence="10 16" id="KW-0378">Hydrolase</keyword>
<keyword evidence="12 16" id="KW-0482">Metalloprotease</keyword>
<feature type="signal peptide" evidence="15">
    <location>
        <begin position="1"/>
        <end position="28"/>
    </location>
</feature>
<proteinExistence type="inferred from homology"/>
<evidence type="ECO:0000256" key="7">
    <source>
        <dbReference type="ARBA" id="ARBA00022525"/>
    </source>
</evidence>
<comment type="cofactor">
    <cofactor evidence="2">
        <name>Zn(2+)</name>
        <dbReference type="ChEBI" id="CHEBI:29105"/>
    </cofactor>
</comment>
<gene>
    <name evidence="16" type="ORF">ACFY8C_28740</name>
</gene>
<keyword evidence="15" id="KW-0732">Signal</keyword>
<keyword evidence="13" id="KW-1015">Disulfide bond</keyword>
<keyword evidence="9" id="KW-0479">Metal-binding</keyword>
<keyword evidence="11" id="KW-0862">Zinc</keyword>
<evidence type="ECO:0000256" key="6">
    <source>
        <dbReference type="ARBA" id="ARBA00019129"/>
    </source>
</evidence>
<dbReference type="InterPro" id="IPR024079">
    <property type="entry name" value="MetalloPept_cat_dom_sf"/>
</dbReference>